<organism evidence="4 5">
    <name type="scientific">Stigmatella aurantiaca</name>
    <dbReference type="NCBI Taxonomy" id="41"/>
    <lineage>
        <taxon>Bacteria</taxon>
        <taxon>Pseudomonadati</taxon>
        <taxon>Myxococcota</taxon>
        <taxon>Myxococcia</taxon>
        <taxon>Myxococcales</taxon>
        <taxon>Cystobacterineae</taxon>
        <taxon>Archangiaceae</taxon>
        <taxon>Stigmatella</taxon>
    </lineage>
</organism>
<gene>
    <name evidence="4" type="ORF">SAMN05444354_13174</name>
</gene>
<protein>
    <submittedName>
        <fullName evidence="4">Uncharacterized protein</fullName>
    </submittedName>
</protein>
<dbReference type="PROSITE" id="PS00061">
    <property type="entry name" value="ADH_SHORT"/>
    <property type="match status" value="1"/>
</dbReference>
<dbReference type="SUPFAM" id="SSF51735">
    <property type="entry name" value="NAD(P)-binding Rossmann-fold domains"/>
    <property type="match status" value="1"/>
</dbReference>
<feature type="region of interest" description="Disordered" evidence="3">
    <location>
        <begin position="1"/>
        <end position="41"/>
    </location>
</feature>
<sequence>MPRNPDPRTAGPQTPFPEQTQSHPGIEARMSPAPDYGEDSYKGLGRMKDRVALVTGGDSGIGRAVCLAFAREGADVAFGYLNEHEDAQKTQRIIEGAGRQVLAMPGDLAIEAHCRELVENTVKRFGRIDVLVNNAAFQGKAVEKFEELDAERIERTFRVNILAMFHLVRLALPHMKPGGSIINVASVQAYQPSAPILDYASTKGAIVTFTKGLAQSLIERGIRVNSVAPGPVWTPIIPQSYEGEKVQKFGENTPMGRPAQPAELAPSFVFLACDESRYVNGEILGVTGGKVLA</sequence>
<dbReference type="RefSeq" id="WP_075011036.1">
    <property type="nucleotide sequence ID" value="NZ_FOAP01000031.1"/>
</dbReference>
<accession>A0A1H8E1M9</accession>
<evidence type="ECO:0000256" key="1">
    <source>
        <dbReference type="ARBA" id="ARBA00006484"/>
    </source>
</evidence>
<evidence type="ECO:0000256" key="3">
    <source>
        <dbReference type="SAM" id="MobiDB-lite"/>
    </source>
</evidence>
<keyword evidence="5" id="KW-1185">Reference proteome</keyword>
<dbReference type="AlphaFoldDB" id="A0A1H8E1M9"/>
<evidence type="ECO:0000256" key="2">
    <source>
        <dbReference type="ARBA" id="ARBA00023002"/>
    </source>
</evidence>
<dbReference type="EMBL" id="FOAP01000031">
    <property type="protein sequence ID" value="SEN13340.1"/>
    <property type="molecule type" value="Genomic_DNA"/>
</dbReference>
<proteinExistence type="inferred from homology"/>
<comment type="similarity">
    <text evidence="1">Belongs to the short-chain dehydrogenases/reductases (SDR) family.</text>
</comment>
<reference evidence="5" key="1">
    <citation type="submission" date="2016-10" db="EMBL/GenBank/DDBJ databases">
        <authorList>
            <person name="Varghese N."/>
            <person name="Submissions S."/>
        </authorList>
    </citation>
    <scope>NUCLEOTIDE SEQUENCE [LARGE SCALE GENOMIC DNA]</scope>
    <source>
        <strain evidence="5">DSM 17044</strain>
    </source>
</reference>
<evidence type="ECO:0000313" key="4">
    <source>
        <dbReference type="EMBL" id="SEN13340.1"/>
    </source>
</evidence>
<dbReference type="PRINTS" id="PR00081">
    <property type="entry name" value="GDHRDH"/>
</dbReference>
<dbReference type="PANTHER" id="PTHR48107:SF16">
    <property type="entry name" value="NADPH-DEPENDENT ALDEHYDE REDUCTASE 1, CHLOROPLASTIC"/>
    <property type="match status" value="1"/>
</dbReference>
<dbReference type="InterPro" id="IPR002347">
    <property type="entry name" value="SDR_fam"/>
</dbReference>
<dbReference type="PRINTS" id="PR00080">
    <property type="entry name" value="SDRFAMILY"/>
</dbReference>
<evidence type="ECO:0000313" key="5">
    <source>
        <dbReference type="Proteomes" id="UP000182719"/>
    </source>
</evidence>
<dbReference type="FunFam" id="3.40.50.720:FF:000084">
    <property type="entry name" value="Short-chain dehydrogenase reductase"/>
    <property type="match status" value="1"/>
</dbReference>
<name>A0A1H8E1M9_STIAU</name>
<dbReference type="GO" id="GO:0016614">
    <property type="term" value="F:oxidoreductase activity, acting on CH-OH group of donors"/>
    <property type="evidence" value="ECO:0007669"/>
    <property type="project" value="UniProtKB-ARBA"/>
</dbReference>
<dbReference type="Pfam" id="PF13561">
    <property type="entry name" value="adh_short_C2"/>
    <property type="match status" value="1"/>
</dbReference>
<dbReference type="PANTHER" id="PTHR48107">
    <property type="entry name" value="NADPH-DEPENDENT ALDEHYDE REDUCTASE-LIKE PROTEIN, CHLOROPLASTIC-RELATED"/>
    <property type="match status" value="1"/>
</dbReference>
<dbReference type="OrthoDB" id="5363038at2"/>
<keyword evidence="2" id="KW-0560">Oxidoreductase</keyword>
<dbReference type="CDD" id="cd05355">
    <property type="entry name" value="SDR_c1"/>
    <property type="match status" value="1"/>
</dbReference>
<dbReference type="Proteomes" id="UP000182719">
    <property type="component" value="Unassembled WGS sequence"/>
</dbReference>
<dbReference type="InterPro" id="IPR020904">
    <property type="entry name" value="Sc_DH/Rdtase_CS"/>
</dbReference>
<dbReference type="InterPro" id="IPR036291">
    <property type="entry name" value="NAD(P)-bd_dom_sf"/>
</dbReference>
<dbReference type="Gene3D" id="3.40.50.720">
    <property type="entry name" value="NAD(P)-binding Rossmann-like Domain"/>
    <property type="match status" value="1"/>
</dbReference>